<reference evidence="2" key="2">
    <citation type="submission" date="2015-04" db="EMBL/GenBank/DDBJ databases">
        <title>Carnobacterium maltaromaticum LMA28 plasmids.</title>
        <authorList>
            <person name="Cailliez-Grimal C."/>
            <person name="Iskandar C."/>
        </authorList>
    </citation>
    <scope>NUCLEOTIDE SEQUENCE [LARGE SCALE GENOMIC DNA]</scope>
    <source>
        <strain evidence="2">LMA28</strain>
        <plasmid evidence="2">megaplasmid</plasmid>
    </source>
</reference>
<gene>
    <name evidence="2" type="ORF">BN424_mp0001</name>
</gene>
<dbReference type="RefSeq" id="WP_051926852.1">
    <property type="nucleotide sequence ID" value="NZ_BJOJ01000056.1"/>
</dbReference>
<protein>
    <recommendedName>
        <fullName evidence="1">Primase C-terminal 1 domain-containing protein</fullName>
    </recommendedName>
</protein>
<reference evidence="2" key="1">
    <citation type="submission" date="2015-04" db="EMBL/GenBank/DDBJ databases">
        <title>Carnobacterium maltaromaticum LMA28 complete chromosome sequence.</title>
        <authorList>
            <person name="Borges F."/>
            <person name="Cailliez-Grimal C."/>
        </authorList>
    </citation>
    <scope>NUCLEOTIDE SEQUENCE [LARGE SCALE GENOMIC DNA]</scope>
    <source>
        <strain evidence="2">LMA28</strain>
        <plasmid evidence="2">megaplasmid</plasmid>
    </source>
</reference>
<accession>A0A1Z5AYM3</accession>
<dbReference type="Pfam" id="PF08708">
    <property type="entry name" value="PriCT_1"/>
    <property type="match status" value="1"/>
</dbReference>
<proteinExistence type="predicted"/>
<organism evidence="2">
    <name type="scientific">Carnobacterium maltaromaticum</name>
    <name type="common">Carnobacterium piscicola</name>
    <dbReference type="NCBI Taxonomy" id="2751"/>
    <lineage>
        <taxon>Bacteria</taxon>
        <taxon>Bacillati</taxon>
        <taxon>Bacillota</taxon>
        <taxon>Bacilli</taxon>
        <taxon>Lactobacillales</taxon>
        <taxon>Carnobacteriaceae</taxon>
        <taxon>Carnobacterium</taxon>
    </lineage>
</organism>
<sequence length="526" mass="60553">MQTIAEPNTAAIKIDPIKVQELILNGGLKRYKVKNSKYNSLNFQEDKNKKGAIFGFRTKENMQAARGIVLTSLEALEENRDQFTHWTPNIFSYGGYTDETRLYVKGHKEYNLSQINCFVVDIDFKSAYERASVNEIIENTFKAGFYYVPTLVLKTTKGYHFYYSLKEPSFVSSANNYKSLRTARAISRSIKLAFAEKMNCVDVGCNNFGIFRTPNSDNIVSFNPEFQYYFDDLQEWSMFYAKNCVEENNIAAVADGKNNVRIKKYGKQINAAWFKALINANEIDCGAGQDLGRNNAVLTMSLACYSSGLTFQEALNMMEEFNINLTSPLEYMELERTVINAYSGEYKGAHKDHINALIHKWAKSDHMKELKTKTNGKVHRSLWHKHKKARTERQRVHKYEWQKDLFEWINKQVTPDKMVIETTYAAIQEGIGIPKSTLKELLKDLEQRGELFTETTRGRASRTYLTTRAMLIQSIYHNKKERAEKLVLALCELIPKCRSVVANFLKDASEQPVRTMQMELSELDTS</sequence>
<feature type="domain" description="Primase C-terminal 1" evidence="1">
    <location>
        <begin position="290"/>
        <end position="346"/>
    </location>
</feature>
<geneLocation type="plasmid" evidence="2">
    <name>megaplasmid</name>
</geneLocation>
<evidence type="ECO:0000313" key="2">
    <source>
        <dbReference type="EMBL" id="CRI06543.1"/>
    </source>
</evidence>
<keyword evidence="2" id="KW-0614">Plasmid</keyword>
<dbReference type="EMBL" id="LN846931">
    <property type="protein sequence ID" value="CRI06543.1"/>
    <property type="molecule type" value="Genomic_DNA"/>
</dbReference>
<dbReference type="InterPro" id="IPR014820">
    <property type="entry name" value="PriCT_1"/>
</dbReference>
<dbReference type="AlphaFoldDB" id="A0A1Z5AYM3"/>
<evidence type="ECO:0000259" key="1">
    <source>
        <dbReference type="Pfam" id="PF08708"/>
    </source>
</evidence>
<name>A0A1Z5AYM3_CARML</name>